<keyword evidence="3" id="KW-1185">Reference proteome</keyword>
<evidence type="ECO:0000256" key="1">
    <source>
        <dbReference type="SAM" id="Phobius"/>
    </source>
</evidence>
<dbReference type="RefSeq" id="WP_129192070.1">
    <property type="nucleotide sequence ID" value="NZ_CP035491.1"/>
</dbReference>
<evidence type="ECO:0000313" key="3">
    <source>
        <dbReference type="Proteomes" id="UP000291259"/>
    </source>
</evidence>
<dbReference type="AlphaFoldDB" id="A0A4P6FF16"/>
<proteinExistence type="predicted"/>
<organism evidence="2 3">
    <name type="scientific">Agromyces protaetiae</name>
    <dbReference type="NCBI Taxonomy" id="2509455"/>
    <lineage>
        <taxon>Bacteria</taxon>
        <taxon>Bacillati</taxon>
        <taxon>Actinomycetota</taxon>
        <taxon>Actinomycetes</taxon>
        <taxon>Micrococcales</taxon>
        <taxon>Microbacteriaceae</taxon>
        <taxon>Agromyces</taxon>
    </lineage>
</organism>
<name>A0A4P6FF16_9MICO</name>
<gene>
    <name evidence="2" type="ORF">ET445_15510</name>
</gene>
<protein>
    <submittedName>
        <fullName evidence="2">Uncharacterized protein</fullName>
    </submittedName>
</protein>
<feature type="transmembrane region" description="Helical" evidence="1">
    <location>
        <begin position="48"/>
        <end position="72"/>
    </location>
</feature>
<dbReference type="Proteomes" id="UP000291259">
    <property type="component" value="Chromosome"/>
</dbReference>
<evidence type="ECO:0000313" key="2">
    <source>
        <dbReference type="EMBL" id="QAY74525.1"/>
    </source>
</evidence>
<dbReference type="EMBL" id="CP035491">
    <property type="protein sequence ID" value="QAY74525.1"/>
    <property type="molecule type" value="Genomic_DNA"/>
</dbReference>
<keyword evidence="1" id="KW-1133">Transmembrane helix</keyword>
<dbReference type="KEGG" id="agf:ET445_15510"/>
<keyword evidence="1" id="KW-0472">Membrane</keyword>
<keyword evidence="1" id="KW-0812">Transmembrane</keyword>
<reference evidence="2 3" key="1">
    <citation type="submission" date="2019-01" db="EMBL/GenBank/DDBJ databases">
        <title>Genome sequencing of strain FW100M-8.</title>
        <authorList>
            <person name="Heo J."/>
            <person name="Kim S.-J."/>
            <person name="Kim J.-S."/>
            <person name="Hong S.-B."/>
            <person name="Kwon S.-W."/>
        </authorList>
    </citation>
    <scope>NUCLEOTIDE SEQUENCE [LARGE SCALE GENOMIC DNA]</scope>
    <source>
        <strain evidence="2 3">FW100M-8</strain>
    </source>
</reference>
<accession>A0A4P6FF16</accession>
<sequence>MSERMRRPGEPERPREGVYLDATLAVIGEQLEERIDELSRRRRIGARVGVAALSVFAVTSGSLAAAVALSAVPEADPASAALSAVHELRCVEGTDAGGDAYFTLRYLTAEGAPAADDARVCASAWSALEADEAALVAATPARLIQIAEGFVAAALPEAEMEAEGEAAASAAPVVEVTDASFGRRSNGGTMPPMIACDAGATSVVLAVPDGPDDLTVAERARACERAAS</sequence>